<proteinExistence type="predicted"/>
<dbReference type="SUPFAM" id="SSF101801">
    <property type="entry name" value="Surface presentation of antigens (SPOA)"/>
    <property type="match status" value="1"/>
</dbReference>
<keyword evidence="2" id="KW-0966">Cell projection</keyword>
<name>A0ABV8SZZ7_9GAMM</name>
<dbReference type="InterPro" id="IPR001543">
    <property type="entry name" value="FliN-like_C"/>
</dbReference>
<keyword evidence="3" id="KW-1185">Reference proteome</keyword>
<protein>
    <submittedName>
        <fullName evidence="2">FliM/FliN family flagellar motor switch protein</fullName>
    </submittedName>
</protein>
<comment type="caution">
    <text evidence="2">The sequence shown here is derived from an EMBL/GenBank/DDBJ whole genome shotgun (WGS) entry which is preliminary data.</text>
</comment>
<keyword evidence="2" id="KW-0282">Flagellum</keyword>
<accession>A0ABV8SZZ7</accession>
<sequence length="264" mass="27925">MSGAPEHCDSIVLIGASRRQRLADSIKHSIEEWRQQWSANSHVAFEVDVAEVLCRRPAFSGGRAATFGADAADQLLALAVPTESQHELLGLAAPRITADSGETANAVLTEALRDLCLRLARSNSGEPVNVAALQGEKLSQVWARYGLSVTVRIGTDRVLMRARLFPSLLLAMLPSTGVKPGEPLVSRKSAIGTEAVPVHAWLGEADVALSDLAKLQIGDVILLEANVTDGGYLALPDGRQLAQIRLGSASGRRAVSVVGKTAGR</sequence>
<evidence type="ECO:0000259" key="1">
    <source>
        <dbReference type="Pfam" id="PF01052"/>
    </source>
</evidence>
<dbReference type="RefSeq" id="WP_380602295.1">
    <property type="nucleotide sequence ID" value="NZ_JBHSDU010000014.1"/>
</dbReference>
<keyword evidence="2" id="KW-0969">Cilium</keyword>
<dbReference type="Pfam" id="PF01052">
    <property type="entry name" value="FliMN_C"/>
    <property type="match status" value="1"/>
</dbReference>
<feature type="domain" description="Flagellar motor switch protein FliN-like C-terminal" evidence="1">
    <location>
        <begin position="196"/>
        <end position="258"/>
    </location>
</feature>
<reference evidence="3" key="1">
    <citation type="journal article" date="2019" name="Int. J. Syst. Evol. Microbiol.">
        <title>The Global Catalogue of Microorganisms (GCM) 10K type strain sequencing project: providing services to taxonomists for standard genome sequencing and annotation.</title>
        <authorList>
            <consortium name="The Broad Institute Genomics Platform"/>
            <consortium name="The Broad Institute Genome Sequencing Center for Infectious Disease"/>
            <person name="Wu L."/>
            <person name="Ma J."/>
        </authorList>
    </citation>
    <scope>NUCLEOTIDE SEQUENCE [LARGE SCALE GENOMIC DNA]</scope>
    <source>
        <strain evidence="3">CGMCC 1.10759</strain>
    </source>
</reference>
<dbReference type="Gene3D" id="2.30.330.10">
    <property type="entry name" value="SpoA-like"/>
    <property type="match status" value="1"/>
</dbReference>
<organism evidence="2 3">
    <name type="scientific">Steroidobacter flavus</name>
    <dbReference type="NCBI Taxonomy" id="1842136"/>
    <lineage>
        <taxon>Bacteria</taxon>
        <taxon>Pseudomonadati</taxon>
        <taxon>Pseudomonadota</taxon>
        <taxon>Gammaproteobacteria</taxon>
        <taxon>Steroidobacterales</taxon>
        <taxon>Steroidobacteraceae</taxon>
        <taxon>Steroidobacter</taxon>
    </lineage>
</organism>
<dbReference type="EMBL" id="JBHSDU010000014">
    <property type="protein sequence ID" value="MFC4312685.1"/>
    <property type="molecule type" value="Genomic_DNA"/>
</dbReference>
<evidence type="ECO:0000313" key="2">
    <source>
        <dbReference type="EMBL" id="MFC4312685.1"/>
    </source>
</evidence>
<gene>
    <name evidence="2" type="ORF">ACFPN2_26610</name>
</gene>
<evidence type="ECO:0000313" key="3">
    <source>
        <dbReference type="Proteomes" id="UP001595904"/>
    </source>
</evidence>
<dbReference type="Proteomes" id="UP001595904">
    <property type="component" value="Unassembled WGS sequence"/>
</dbReference>
<dbReference type="InterPro" id="IPR036429">
    <property type="entry name" value="SpoA-like_sf"/>
</dbReference>